<evidence type="ECO:0000256" key="1">
    <source>
        <dbReference type="SAM" id="MobiDB-lite"/>
    </source>
</evidence>
<organism evidence="2 3">
    <name type="scientific">Nannocystis bainbridge</name>
    <dbReference type="NCBI Taxonomy" id="2995303"/>
    <lineage>
        <taxon>Bacteria</taxon>
        <taxon>Pseudomonadati</taxon>
        <taxon>Myxococcota</taxon>
        <taxon>Polyangia</taxon>
        <taxon>Nannocystales</taxon>
        <taxon>Nannocystaceae</taxon>
        <taxon>Nannocystis</taxon>
    </lineage>
</organism>
<feature type="compositionally biased region" description="Low complexity" evidence="1">
    <location>
        <begin position="121"/>
        <end position="137"/>
    </location>
</feature>
<sequence length="525" mass="55123">MDFALAPALLAALVGDPGVAATAATAVRLPVPVDMSQKAKTGTAESHVPADMSQSASGSPAPESHVPADMSPEAAGRDAATSSHVPADMSQNAAGKAAAPPGGAPAPTDLSPSTADQETQLALRPRASRPAAEPLRPGGTPPLAARGPDALPVEPGTPHTLFINFDGAVLRRGCGNDSRHDCSTLADMFDGYIGPFVGTEARRVAIIESVRKDLREIGVRTTWRRPPDDPGYTMVLYGDIGAQDFAGIAPYIDCGNLWANDTCFAGAFKGSNTGATIVLQEAAHTWGLEHVNSPFDNLHPFVEAPTPYFQDQCNKIVANTDLVETSGVCNLVHEMFCETGYQNSFQELLYLFGPAQPDITAPTLKLTSPADGSYHVLPVDLSLYGEVVDDLEPQFYAVEIQQAGQTLFSDEAIRVDLRLKNPPPGEYDLLVTVRDEGGNAGSDRVRFTILPEGSEDPDSTTGDGDTGSTGDTDDTSTGGLSETQGCDLAVAAGGPAWLLGLALVRRRRRSPAARRTALATPTAPR</sequence>
<feature type="compositionally biased region" description="Polar residues" evidence="1">
    <location>
        <begin position="80"/>
        <end position="92"/>
    </location>
</feature>
<dbReference type="RefSeq" id="WP_272083866.1">
    <property type="nucleotide sequence ID" value="NZ_JAQNDL010000001.1"/>
</dbReference>
<evidence type="ECO:0000313" key="2">
    <source>
        <dbReference type="EMBL" id="MDC0715486.1"/>
    </source>
</evidence>
<dbReference type="InterPro" id="IPR013783">
    <property type="entry name" value="Ig-like_fold"/>
</dbReference>
<gene>
    <name evidence="2" type="ORF">POL25_01200</name>
</gene>
<dbReference type="Gene3D" id="2.60.40.10">
    <property type="entry name" value="Immunoglobulins"/>
    <property type="match status" value="1"/>
</dbReference>
<proteinExistence type="predicted"/>
<comment type="caution">
    <text evidence="2">The sequence shown here is derived from an EMBL/GenBank/DDBJ whole genome shotgun (WGS) entry which is preliminary data.</text>
</comment>
<keyword evidence="3" id="KW-1185">Reference proteome</keyword>
<name>A0ABT5DSW8_9BACT</name>
<reference evidence="2 3" key="1">
    <citation type="submission" date="2022-11" db="EMBL/GenBank/DDBJ databases">
        <title>Minimal conservation of predation-associated metabolite biosynthetic gene clusters underscores biosynthetic potential of Myxococcota including descriptions for ten novel species: Archangium lansinium sp. nov., Myxococcus landrumus sp. nov., Nannocystis bai.</title>
        <authorList>
            <person name="Ahearne A."/>
            <person name="Stevens C."/>
            <person name="Dowd S."/>
        </authorList>
    </citation>
    <scope>NUCLEOTIDE SEQUENCE [LARGE SCALE GENOMIC DNA]</scope>
    <source>
        <strain evidence="2 3">BB15-2</strain>
    </source>
</reference>
<feature type="compositionally biased region" description="Polar residues" evidence="1">
    <location>
        <begin position="110"/>
        <end position="120"/>
    </location>
</feature>
<feature type="region of interest" description="Disordered" evidence="1">
    <location>
        <begin position="38"/>
        <end position="155"/>
    </location>
</feature>
<accession>A0ABT5DSW8</accession>
<feature type="compositionally biased region" description="Low complexity" evidence="1">
    <location>
        <begin position="93"/>
        <end position="107"/>
    </location>
</feature>
<evidence type="ECO:0000313" key="3">
    <source>
        <dbReference type="Proteomes" id="UP001221686"/>
    </source>
</evidence>
<dbReference type="EMBL" id="JAQNDL010000001">
    <property type="protein sequence ID" value="MDC0715486.1"/>
    <property type="molecule type" value="Genomic_DNA"/>
</dbReference>
<feature type="region of interest" description="Disordered" evidence="1">
    <location>
        <begin position="449"/>
        <end position="483"/>
    </location>
</feature>
<protein>
    <submittedName>
        <fullName evidence="2">Uncharacterized protein</fullName>
    </submittedName>
</protein>
<feature type="compositionally biased region" description="Low complexity" evidence="1">
    <location>
        <begin position="459"/>
        <end position="479"/>
    </location>
</feature>
<dbReference type="Proteomes" id="UP001221686">
    <property type="component" value="Unassembled WGS sequence"/>
</dbReference>